<dbReference type="AlphaFoldDB" id="A0A226D7R7"/>
<evidence type="ECO:0000313" key="2">
    <source>
        <dbReference type="EMBL" id="OXA40904.1"/>
    </source>
</evidence>
<dbReference type="Proteomes" id="UP000198287">
    <property type="component" value="Unassembled WGS sequence"/>
</dbReference>
<comment type="caution">
    <text evidence="2">The sequence shown here is derived from an EMBL/GenBank/DDBJ whole genome shotgun (WGS) entry which is preliminary data.</text>
</comment>
<reference evidence="2 3" key="1">
    <citation type="submission" date="2015-12" db="EMBL/GenBank/DDBJ databases">
        <title>The genome of Folsomia candida.</title>
        <authorList>
            <person name="Faddeeva A."/>
            <person name="Derks M.F."/>
            <person name="Anvar Y."/>
            <person name="Smit S."/>
            <person name="Van Straalen N."/>
            <person name="Roelofs D."/>
        </authorList>
    </citation>
    <scope>NUCLEOTIDE SEQUENCE [LARGE SCALE GENOMIC DNA]</scope>
    <source>
        <strain evidence="2 3">VU population</strain>
        <tissue evidence="2">Whole body</tissue>
    </source>
</reference>
<sequence>MQLASKEMIVLDFSDYVLKNVILKYGFRQWIVFFSTLSVQLALHHLAGRLLKRAVEKKSVNMCICWMLLDLVLFIVEIFGWLAMFSLKMPNLMFLYQPKTLVPYMLVHLYEFLVVKKFIKQIHRERRIHGDIMLTDMNSRFD</sequence>
<dbReference type="EMBL" id="LNIX01000031">
    <property type="protein sequence ID" value="OXA40904.1"/>
    <property type="molecule type" value="Genomic_DNA"/>
</dbReference>
<evidence type="ECO:0000313" key="3">
    <source>
        <dbReference type="Proteomes" id="UP000198287"/>
    </source>
</evidence>
<organism evidence="2 3">
    <name type="scientific">Folsomia candida</name>
    <name type="common">Springtail</name>
    <dbReference type="NCBI Taxonomy" id="158441"/>
    <lineage>
        <taxon>Eukaryota</taxon>
        <taxon>Metazoa</taxon>
        <taxon>Ecdysozoa</taxon>
        <taxon>Arthropoda</taxon>
        <taxon>Hexapoda</taxon>
        <taxon>Collembola</taxon>
        <taxon>Entomobryomorpha</taxon>
        <taxon>Isotomoidea</taxon>
        <taxon>Isotomidae</taxon>
        <taxon>Proisotominae</taxon>
        <taxon>Folsomia</taxon>
    </lineage>
</organism>
<accession>A0A226D7R7</accession>
<keyword evidence="1" id="KW-0472">Membrane</keyword>
<gene>
    <name evidence="2" type="ORF">Fcan01_24199</name>
</gene>
<keyword evidence="3" id="KW-1185">Reference proteome</keyword>
<evidence type="ECO:0000256" key="1">
    <source>
        <dbReference type="SAM" id="Phobius"/>
    </source>
</evidence>
<name>A0A226D7R7_FOLCA</name>
<proteinExistence type="predicted"/>
<keyword evidence="1" id="KW-1133">Transmembrane helix</keyword>
<feature type="transmembrane region" description="Helical" evidence="1">
    <location>
        <begin position="59"/>
        <end position="81"/>
    </location>
</feature>
<keyword evidence="1" id="KW-0812">Transmembrane</keyword>
<feature type="transmembrane region" description="Helical" evidence="1">
    <location>
        <begin position="101"/>
        <end position="119"/>
    </location>
</feature>
<feature type="transmembrane region" description="Helical" evidence="1">
    <location>
        <begin position="27"/>
        <end position="47"/>
    </location>
</feature>
<protein>
    <submittedName>
        <fullName evidence="2">Uncharacterized protein</fullName>
    </submittedName>
</protein>